<name>A0AAF5PTE3_WUCBA</name>
<organism evidence="1 2">
    <name type="scientific">Wuchereria bancrofti</name>
    <dbReference type="NCBI Taxonomy" id="6293"/>
    <lineage>
        <taxon>Eukaryota</taxon>
        <taxon>Metazoa</taxon>
        <taxon>Ecdysozoa</taxon>
        <taxon>Nematoda</taxon>
        <taxon>Chromadorea</taxon>
        <taxon>Rhabditida</taxon>
        <taxon>Spirurina</taxon>
        <taxon>Spiruromorpha</taxon>
        <taxon>Filarioidea</taxon>
        <taxon>Onchocercidae</taxon>
        <taxon>Wuchereria</taxon>
    </lineage>
</organism>
<dbReference type="AlphaFoldDB" id="A0AAF5PTE3"/>
<evidence type="ECO:0000313" key="1">
    <source>
        <dbReference type="Proteomes" id="UP000093561"/>
    </source>
</evidence>
<accession>A0AAF5PTE3</accession>
<evidence type="ECO:0000313" key="2">
    <source>
        <dbReference type="WBParaSite" id="mrna-Wban_05264"/>
    </source>
</evidence>
<dbReference type="Proteomes" id="UP000093561">
    <property type="component" value="Unassembled WGS sequence"/>
</dbReference>
<reference evidence="1" key="2">
    <citation type="journal article" date="2016" name="Mol. Ecol.">
        <title>Population genomics of the filarial nematode parasite Wuchereria bancrofti from mosquitoes.</title>
        <authorList>
            <person name="Small S.T."/>
            <person name="Reimer L.J."/>
            <person name="Tisch D.J."/>
            <person name="King C.L."/>
            <person name="Christensen B.M."/>
            <person name="Siba P.M."/>
            <person name="Kazura J.W."/>
            <person name="Serre D."/>
            <person name="Zimmerman P.A."/>
        </authorList>
    </citation>
    <scope>NUCLEOTIDE SEQUENCE</scope>
    <source>
        <strain evidence="1">pt0022</strain>
    </source>
</reference>
<reference evidence="2" key="3">
    <citation type="submission" date="2024-02" db="UniProtKB">
        <authorList>
            <consortium name="WormBaseParasite"/>
        </authorList>
    </citation>
    <scope>IDENTIFICATION</scope>
    <source>
        <strain evidence="2">pt0022</strain>
    </source>
</reference>
<proteinExistence type="predicted"/>
<protein>
    <submittedName>
        <fullName evidence="2">Uncharacterized protein</fullName>
    </submittedName>
</protein>
<reference evidence="1" key="1">
    <citation type="submission" date="2015-03" db="EMBL/GenBank/DDBJ databases">
        <title>Wuchereria bancrofti Genome Sequencing Papua New Guinea Strain.</title>
        <authorList>
            <person name="Small S.T."/>
            <person name="Serre D."/>
            <person name="Zimmerman P.A."/>
        </authorList>
    </citation>
    <scope>NUCLEOTIDE SEQUENCE [LARGE SCALE GENOMIC DNA]</scope>
    <source>
        <strain evidence="1">pt0022</strain>
    </source>
</reference>
<dbReference type="WBParaSite" id="mrna-Wban_05264">
    <property type="protein sequence ID" value="mrna-Wban_05264"/>
    <property type="gene ID" value="Wban_05264"/>
</dbReference>
<sequence length="109" mass="12815">MQNTFSNHMNLNGVNITLSMHDIETNDEMEDRILLERAANMLNSSAVYFRFRKDIWTMENDDDEIYLVYIKFPEEPQISTKRLKRGTKECHEQCRISLCDKSCNSSNTS</sequence>